<dbReference type="Gene3D" id="3.40.630.30">
    <property type="match status" value="1"/>
</dbReference>
<dbReference type="GO" id="GO:0016747">
    <property type="term" value="F:acyltransferase activity, transferring groups other than amino-acyl groups"/>
    <property type="evidence" value="ECO:0007669"/>
    <property type="project" value="InterPro"/>
</dbReference>
<dbReference type="PROSITE" id="PS51186">
    <property type="entry name" value="GNAT"/>
    <property type="match status" value="1"/>
</dbReference>
<dbReference type="EC" id="2.3.1.-" evidence="2"/>
<proteinExistence type="predicted"/>
<dbReference type="Pfam" id="PF00583">
    <property type="entry name" value="Acetyltransf_1"/>
    <property type="match status" value="1"/>
</dbReference>
<feature type="domain" description="N-acetyltransferase" evidence="1">
    <location>
        <begin position="13"/>
        <end position="167"/>
    </location>
</feature>
<name>A0A238IVC3_9RHOB</name>
<keyword evidence="2" id="KW-0012">Acyltransferase</keyword>
<dbReference type="InterPro" id="IPR052777">
    <property type="entry name" value="Acetyltransferase_Enz"/>
</dbReference>
<gene>
    <name evidence="2" type="primary">ysnE</name>
    <name evidence="2" type="ORF">BOA8489_00419</name>
</gene>
<dbReference type="AlphaFoldDB" id="A0A238IVC3"/>
<dbReference type="PANTHER" id="PTHR43305:SF1">
    <property type="entry name" value="FAMILY N-ACETYLTRANSFERASE, PUTATIVE (AFU_ORTHOLOGUE AFUA_2G01380)-RELATED"/>
    <property type="match status" value="1"/>
</dbReference>
<dbReference type="PANTHER" id="PTHR43305">
    <property type="entry name" value="FAMILY N-ACETYLTRANSFERASE, PUTATIVE (AFU_ORTHOLOGUE AFUA_2G01380)-RELATED"/>
    <property type="match status" value="1"/>
</dbReference>
<keyword evidence="3" id="KW-1185">Reference proteome</keyword>
<dbReference type="InterPro" id="IPR016181">
    <property type="entry name" value="Acyl_CoA_acyltransferase"/>
</dbReference>
<accession>A0A238IVC3</accession>
<dbReference type="InterPro" id="IPR000182">
    <property type="entry name" value="GNAT_dom"/>
</dbReference>
<evidence type="ECO:0000313" key="2">
    <source>
        <dbReference type="EMBL" id="SMX22327.1"/>
    </source>
</evidence>
<dbReference type="OrthoDB" id="2436196at2"/>
<protein>
    <submittedName>
        <fullName evidence="2">Putative N-acetyltransferase YsnE</fullName>
        <ecNumber evidence="2">2.3.1.-</ecNumber>
    </submittedName>
</protein>
<dbReference type="CDD" id="cd04301">
    <property type="entry name" value="NAT_SF"/>
    <property type="match status" value="1"/>
</dbReference>
<dbReference type="SUPFAM" id="SSF55729">
    <property type="entry name" value="Acyl-CoA N-acyltransferases (Nat)"/>
    <property type="match status" value="1"/>
</dbReference>
<evidence type="ECO:0000313" key="3">
    <source>
        <dbReference type="Proteomes" id="UP000201838"/>
    </source>
</evidence>
<keyword evidence="2" id="KW-0808">Transferase</keyword>
<sequence length="167" mass="18711">MTHRLEFVEAIPDGYRDILIAYLTAILPTFEAVSGIKIDAVKMADETLANPSYLLPPANRLLVAYDDTDTLVGCGSLRRIRPDAGEMKRMFVAASARGTGLGRAIFEERIAEARRMGLKWLYADTVKGNRPMINLYEKAGFDYIDRYPENANPPEFAPHLVFLRCAL</sequence>
<organism evidence="2 3">
    <name type="scientific">Boseongicola aestuarii</name>
    <dbReference type="NCBI Taxonomy" id="1470561"/>
    <lineage>
        <taxon>Bacteria</taxon>
        <taxon>Pseudomonadati</taxon>
        <taxon>Pseudomonadota</taxon>
        <taxon>Alphaproteobacteria</taxon>
        <taxon>Rhodobacterales</taxon>
        <taxon>Paracoccaceae</taxon>
        <taxon>Boseongicola</taxon>
    </lineage>
</organism>
<dbReference type="EMBL" id="FXXQ01000001">
    <property type="protein sequence ID" value="SMX22327.1"/>
    <property type="molecule type" value="Genomic_DNA"/>
</dbReference>
<evidence type="ECO:0000259" key="1">
    <source>
        <dbReference type="PROSITE" id="PS51186"/>
    </source>
</evidence>
<reference evidence="2 3" key="1">
    <citation type="submission" date="2017-05" db="EMBL/GenBank/DDBJ databases">
        <authorList>
            <person name="Song R."/>
            <person name="Chenine A.L."/>
            <person name="Ruprecht R.M."/>
        </authorList>
    </citation>
    <scope>NUCLEOTIDE SEQUENCE [LARGE SCALE GENOMIC DNA]</scope>
    <source>
        <strain evidence="2 3">CECT 8489</strain>
    </source>
</reference>
<dbReference type="Proteomes" id="UP000201838">
    <property type="component" value="Unassembled WGS sequence"/>
</dbReference>
<dbReference type="RefSeq" id="WP_141138211.1">
    <property type="nucleotide sequence ID" value="NZ_FXXQ01000001.1"/>
</dbReference>